<dbReference type="Proteomes" id="UP000658793">
    <property type="component" value="Unassembled WGS sequence"/>
</dbReference>
<organism evidence="1 2">
    <name type="scientific">Flavobacterium palustre</name>
    <dbReference type="NCBI Taxonomy" id="1476463"/>
    <lineage>
        <taxon>Bacteria</taxon>
        <taxon>Pseudomonadati</taxon>
        <taxon>Bacteroidota</taxon>
        <taxon>Flavobacteriia</taxon>
        <taxon>Flavobacteriales</taxon>
        <taxon>Flavobacteriaceae</taxon>
        <taxon>Flavobacterium</taxon>
    </lineage>
</organism>
<comment type="caution">
    <text evidence="1">The sequence shown here is derived from an EMBL/GenBank/DDBJ whole genome shotgun (WGS) entry which is preliminary data.</text>
</comment>
<reference evidence="2" key="1">
    <citation type="journal article" date="2019" name="Int. J. Syst. Evol. Microbiol.">
        <title>The Global Catalogue of Microorganisms (GCM) 10K type strain sequencing project: providing services to taxonomists for standard genome sequencing and annotation.</title>
        <authorList>
            <consortium name="The Broad Institute Genomics Platform"/>
            <consortium name="The Broad Institute Genome Sequencing Center for Infectious Disease"/>
            <person name="Wu L."/>
            <person name="Ma J."/>
        </authorList>
    </citation>
    <scope>NUCLEOTIDE SEQUENCE [LARGE SCALE GENOMIC DNA]</scope>
    <source>
        <strain evidence="2">CGMCC 1.12811</strain>
    </source>
</reference>
<dbReference type="EMBL" id="BMGA01000002">
    <property type="protein sequence ID" value="GGA73372.1"/>
    <property type="molecule type" value="Genomic_DNA"/>
</dbReference>
<sequence length="70" mass="7218">MATTFGFSFLHGPHQEAQKSTIVTFPKLSFREITFPSGLGAEKSVLHLAAGAAPGVAPAVGPEVIALILS</sequence>
<name>A0ABQ1HE95_9FLAO</name>
<evidence type="ECO:0000313" key="2">
    <source>
        <dbReference type="Proteomes" id="UP000658793"/>
    </source>
</evidence>
<evidence type="ECO:0000313" key="1">
    <source>
        <dbReference type="EMBL" id="GGA73372.1"/>
    </source>
</evidence>
<gene>
    <name evidence="1" type="ORF">GCM10008015_12470</name>
</gene>
<accession>A0ABQ1HE95</accession>
<protein>
    <submittedName>
        <fullName evidence="1">Uncharacterized protein</fullName>
    </submittedName>
</protein>
<keyword evidence="2" id="KW-1185">Reference proteome</keyword>
<proteinExistence type="predicted"/>
<dbReference type="RefSeq" id="WP_188493443.1">
    <property type="nucleotide sequence ID" value="NZ_BMGA01000002.1"/>
</dbReference>